<dbReference type="PATRIC" id="fig|298794.3.peg.4901"/>
<dbReference type="EMBL" id="LABY01000032">
    <property type="protein sequence ID" value="KMO41441.1"/>
    <property type="molecule type" value="Genomic_DNA"/>
</dbReference>
<comment type="caution">
    <text evidence="2">The sequence shown here is derived from an EMBL/GenBank/DDBJ whole genome shotgun (WGS) entry which is preliminary data.</text>
</comment>
<feature type="signal peptide" evidence="1">
    <location>
        <begin position="1"/>
        <end position="22"/>
    </location>
</feature>
<evidence type="ECO:0000313" key="2">
    <source>
        <dbReference type="EMBL" id="KMO41441.1"/>
    </source>
</evidence>
<reference evidence="2 3" key="1">
    <citation type="submission" date="2015-03" db="EMBL/GenBank/DDBJ databases">
        <title>Genome sequencing of Methylobacterium variabile DSM 16961.</title>
        <authorList>
            <person name="Chaudhry V."/>
            <person name="Patil P.B."/>
        </authorList>
    </citation>
    <scope>NUCLEOTIDE SEQUENCE [LARGE SCALE GENOMIC DNA]</scope>
    <source>
        <strain evidence="2 3">DSM 16961</strain>
    </source>
</reference>
<keyword evidence="3" id="KW-1185">Reference proteome</keyword>
<dbReference type="Proteomes" id="UP000035955">
    <property type="component" value="Unassembled WGS sequence"/>
</dbReference>
<evidence type="ECO:0000313" key="3">
    <source>
        <dbReference type="Proteomes" id="UP000035955"/>
    </source>
</evidence>
<dbReference type="AlphaFoldDB" id="A0A0J6VQD9"/>
<dbReference type="OrthoDB" id="7992124at2"/>
<name>A0A0J6VQD9_9HYPH</name>
<sequence>MTTMLRAAFLLTCLAWTGPALAVEIAKVSLPGKAVIGSESRDVALGFDCIPQSRTHPGLLYVTLSVPNFEALETRFNFDAFHGPEGTRKPLTEITVAQAERMSASGHIGMDSTSFVLGVGASLRGDARDLAKIRPLLAAASAGPGALRWRQESPRKGDSPILVTVPIAAADADRLKAVLAPCLKGK</sequence>
<accession>A0A0J6VQD9</accession>
<proteinExistence type="predicted"/>
<evidence type="ECO:0000256" key="1">
    <source>
        <dbReference type="SAM" id="SignalP"/>
    </source>
</evidence>
<gene>
    <name evidence="2" type="ORF">VQ02_05580</name>
</gene>
<protein>
    <submittedName>
        <fullName evidence="2">Uncharacterized protein</fullName>
    </submittedName>
</protein>
<keyword evidence="1" id="KW-0732">Signal</keyword>
<dbReference type="RefSeq" id="WP_048443171.1">
    <property type="nucleotide sequence ID" value="NZ_LABY01000032.1"/>
</dbReference>
<feature type="chain" id="PRO_5005283586" evidence="1">
    <location>
        <begin position="23"/>
        <end position="186"/>
    </location>
</feature>
<organism evidence="2 3">
    <name type="scientific">Methylobacterium variabile</name>
    <dbReference type="NCBI Taxonomy" id="298794"/>
    <lineage>
        <taxon>Bacteria</taxon>
        <taxon>Pseudomonadati</taxon>
        <taxon>Pseudomonadota</taxon>
        <taxon>Alphaproteobacteria</taxon>
        <taxon>Hyphomicrobiales</taxon>
        <taxon>Methylobacteriaceae</taxon>
        <taxon>Methylobacterium</taxon>
    </lineage>
</organism>